<reference evidence="2 3" key="1">
    <citation type="submission" date="2019-08" db="EMBL/GenBank/DDBJ databases">
        <title>Draft genome for granaticin producer strain Streptomyces parvus C05.</title>
        <authorList>
            <person name="Gonzalez-Pimentel J.L."/>
        </authorList>
    </citation>
    <scope>NUCLEOTIDE SEQUENCE [LARGE SCALE GENOMIC DNA]</scope>
    <source>
        <strain evidence="2 3">C05</strain>
    </source>
</reference>
<organism evidence="2 3">
    <name type="scientific">Streptomyces parvus</name>
    <dbReference type="NCBI Taxonomy" id="66428"/>
    <lineage>
        <taxon>Bacteria</taxon>
        <taxon>Bacillati</taxon>
        <taxon>Actinomycetota</taxon>
        <taxon>Actinomycetes</taxon>
        <taxon>Kitasatosporales</taxon>
        <taxon>Streptomycetaceae</taxon>
        <taxon>Streptomyces</taxon>
    </lineage>
</organism>
<keyword evidence="3" id="KW-1185">Reference proteome</keyword>
<dbReference type="Pfam" id="PF20329">
    <property type="entry name" value="DUF6624"/>
    <property type="match status" value="1"/>
</dbReference>
<dbReference type="AlphaFoldDB" id="A0A5D4JMJ6"/>
<dbReference type="RefSeq" id="WP_143675066.1">
    <property type="nucleotide sequence ID" value="NZ_JBIRRC010000034.1"/>
</dbReference>
<sequence>MMTPPIGRLPGPRRPDLAAELTHCLDVAREHWQRLARQPATAFPAGLGQGRHTDFRNAQFLGRLIADYGWPDLLLVGQDAAEAAYLIALHADPRRDIQVAAMREMHRAVQRGTASMRHWAHLHDRLLCVDGAPQVYGTQHQLGPDGIPVRLPVRNPEELDVRRRKAGLPPAGEALAALRQRLAAEPASRSAASDSPTVNLTVAA</sequence>
<name>A0A5D4JMJ6_9ACTN</name>
<dbReference type="InterPro" id="IPR046732">
    <property type="entry name" value="DUF6624"/>
</dbReference>
<feature type="compositionally biased region" description="Polar residues" evidence="1">
    <location>
        <begin position="190"/>
        <end position="204"/>
    </location>
</feature>
<evidence type="ECO:0000313" key="2">
    <source>
        <dbReference type="EMBL" id="TYR66308.1"/>
    </source>
</evidence>
<accession>A0A5D4JMJ6</accession>
<proteinExistence type="predicted"/>
<protein>
    <submittedName>
        <fullName evidence="2">Uncharacterized protein</fullName>
    </submittedName>
</protein>
<dbReference type="EMBL" id="VSZQ01000005">
    <property type="protein sequence ID" value="TYR66308.1"/>
    <property type="molecule type" value="Genomic_DNA"/>
</dbReference>
<feature type="region of interest" description="Disordered" evidence="1">
    <location>
        <begin position="185"/>
        <end position="204"/>
    </location>
</feature>
<gene>
    <name evidence="2" type="ORF">FY004_01770</name>
</gene>
<dbReference type="Proteomes" id="UP000323242">
    <property type="component" value="Unassembled WGS sequence"/>
</dbReference>
<comment type="caution">
    <text evidence="2">The sequence shown here is derived from an EMBL/GenBank/DDBJ whole genome shotgun (WGS) entry which is preliminary data.</text>
</comment>
<evidence type="ECO:0000313" key="3">
    <source>
        <dbReference type="Proteomes" id="UP000323242"/>
    </source>
</evidence>
<evidence type="ECO:0000256" key="1">
    <source>
        <dbReference type="SAM" id="MobiDB-lite"/>
    </source>
</evidence>